<dbReference type="Pfam" id="PF00724">
    <property type="entry name" value="Oxidored_FMN"/>
    <property type="match status" value="1"/>
</dbReference>
<dbReference type="PANTHER" id="PTHR22893">
    <property type="entry name" value="NADH OXIDOREDUCTASE-RELATED"/>
    <property type="match status" value="1"/>
</dbReference>
<accession>A0AB34KGV5</accession>
<dbReference type="FunFam" id="3.20.20.70:FF:000138">
    <property type="entry name" value="NADPH dehydrogenase 1"/>
    <property type="match status" value="1"/>
</dbReference>
<dbReference type="Proteomes" id="UP000803884">
    <property type="component" value="Unassembled WGS sequence"/>
</dbReference>
<comment type="caution">
    <text evidence="2">The sequence shown here is derived from an EMBL/GenBank/DDBJ whole genome shotgun (WGS) entry which is preliminary data.</text>
</comment>
<dbReference type="GeneID" id="96009406"/>
<dbReference type="RefSeq" id="XP_069226309.1">
    <property type="nucleotide sequence ID" value="XM_069376568.1"/>
</dbReference>
<dbReference type="PANTHER" id="PTHR22893:SF91">
    <property type="entry name" value="NADPH DEHYDROGENASE 2-RELATED"/>
    <property type="match status" value="1"/>
</dbReference>
<dbReference type="EMBL" id="JAAQHG020000038">
    <property type="protein sequence ID" value="KAL1583202.1"/>
    <property type="molecule type" value="Genomic_DNA"/>
</dbReference>
<dbReference type="InterPro" id="IPR045247">
    <property type="entry name" value="Oye-like"/>
</dbReference>
<proteinExistence type="predicted"/>
<sequence>MSRLFEPLTVGNVQLEHRVAMAPLTRFRWGDDWNAVAMNKEYYEQRSCVPGTLIISEATIIAKNAIGRRNCPGIWSDAQVESWKEITSVVHSKGCKIYCQLWHQGRCADPEVLKAEGCRMLSSSAVPMSPEDATPEAMTEEEIWEAIGDYAKAAKNAIAAGFDGVEIHGANGYLPDAFLQTTSNQRTDGWGGSIENRSRFHVEVTKAVIAAVGAERTAMRLSPYSSFGGMLMDEPEPTFEYLLQQLKPLGLSFLHLIEARIKGNDDSDCGGQKSVSWMVKSWDNASPVLLAGGFLPGSAKHAVDETYRDHDVVIVFGRYFVTNPDLVYRVKEGLPLEKYDRSVFYTPKDPKGYIDYPLNPQYVSALAVA</sequence>
<feature type="domain" description="NADH:flavin oxidoreductase/NADH oxidase N-terminal" evidence="1">
    <location>
        <begin position="4"/>
        <end position="337"/>
    </location>
</feature>
<dbReference type="InterPro" id="IPR001155">
    <property type="entry name" value="OxRdtase_FMN_N"/>
</dbReference>
<dbReference type="SUPFAM" id="SSF51395">
    <property type="entry name" value="FMN-linked oxidoreductases"/>
    <property type="match status" value="1"/>
</dbReference>
<evidence type="ECO:0000313" key="3">
    <source>
        <dbReference type="Proteomes" id="UP000803884"/>
    </source>
</evidence>
<evidence type="ECO:0000259" key="1">
    <source>
        <dbReference type="Pfam" id="PF00724"/>
    </source>
</evidence>
<name>A0AB34KGV5_9PEZI</name>
<protein>
    <recommendedName>
        <fullName evidence="1">NADH:flavin oxidoreductase/NADH oxidase N-terminal domain-containing protein</fullName>
    </recommendedName>
</protein>
<dbReference type="AlphaFoldDB" id="A0AB34KGV5"/>
<gene>
    <name evidence="2" type="ORF">WHR41_07964</name>
</gene>
<reference evidence="2 3" key="1">
    <citation type="journal article" date="2020" name="Microbiol. Resour. Announc.">
        <title>Draft Genome Sequence of a Cladosporium Species Isolated from the Mesophotic Ascidian Didemnum maculosum.</title>
        <authorList>
            <person name="Gioti A."/>
            <person name="Siaperas R."/>
            <person name="Nikolaivits E."/>
            <person name="Le Goff G."/>
            <person name="Ouazzani J."/>
            <person name="Kotoulas G."/>
            <person name="Topakas E."/>
        </authorList>
    </citation>
    <scope>NUCLEOTIDE SEQUENCE [LARGE SCALE GENOMIC DNA]</scope>
    <source>
        <strain evidence="2 3">TM138-S3</strain>
    </source>
</reference>
<organism evidence="2 3">
    <name type="scientific">Cladosporium halotolerans</name>
    <dbReference type="NCBI Taxonomy" id="1052096"/>
    <lineage>
        <taxon>Eukaryota</taxon>
        <taxon>Fungi</taxon>
        <taxon>Dikarya</taxon>
        <taxon>Ascomycota</taxon>
        <taxon>Pezizomycotina</taxon>
        <taxon>Dothideomycetes</taxon>
        <taxon>Dothideomycetidae</taxon>
        <taxon>Cladosporiales</taxon>
        <taxon>Cladosporiaceae</taxon>
        <taxon>Cladosporium</taxon>
    </lineage>
</organism>
<evidence type="ECO:0000313" key="2">
    <source>
        <dbReference type="EMBL" id="KAL1583202.1"/>
    </source>
</evidence>
<dbReference type="Gene3D" id="3.20.20.70">
    <property type="entry name" value="Aldolase class I"/>
    <property type="match status" value="1"/>
</dbReference>
<dbReference type="GO" id="GO:0010181">
    <property type="term" value="F:FMN binding"/>
    <property type="evidence" value="ECO:0007669"/>
    <property type="project" value="InterPro"/>
</dbReference>
<dbReference type="CDD" id="cd02933">
    <property type="entry name" value="OYE_like_FMN"/>
    <property type="match status" value="1"/>
</dbReference>
<dbReference type="GO" id="GO:0003959">
    <property type="term" value="F:NADPH dehydrogenase activity"/>
    <property type="evidence" value="ECO:0007669"/>
    <property type="project" value="TreeGrafter"/>
</dbReference>
<dbReference type="InterPro" id="IPR013785">
    <property type="entry name" value="Aldolase_TIM"/>
</dbReference>
<keyword evidence="3" id="KW-1185">Reference proteome</keyword>